<reference evidence="2 3" key="1">
    <citation type="journal article" date="2023" name="Sci. Data">
        <title>Genome assembly of the Korean intertidal mud-creeper Batillaria attramentaria.</title>
        <authorList>
            <person name="Patra A.K."/>
            <person name="Ho P.T."/>
            <person name="Jun S."/>
            <person name="Lee S.J."/>
            <person name="Kim Y."/>
            <person name="Won Y.J."/>
        </authorList>
    </citation>
    <scope>NUCLEOTIDE SEQUENCE [LARGE SCALE GENOMIC DNA]</scope>
    <source>
        <strain evidence="2">Wonlab-2016</strain>
    </source>
</reference>
<evidence type="ECO:0000313" key="2">
    <source>
        <dbReference type="EMBL" id="KAK7483683.1"/>
    </source>
</evidence>
<keyword evidence="1" id="KW-1133">Transmembrane helix</keyword>
<organism evidence="2 3">
    <name type="scientific">Batillaria attramentaria</name>
    <dbReference type="NCBI Taxonomy" id="370345"/>
    <lineage>
        <taxon>Eukaryota</taxon>
        <taxon>Metazoa</taxon>
        <taxon>Spiralia</taxon>
        <taxon>Lophotrochozoa</taxon>
        <taxon>Mollusca</taxon>
        <taxon>Gastropoda</taxon>
        <taxon>Caenogastropoda</taxon>
        <taxon>Sorbeoconcha</taxon>
        <taxon>Cerithioidea</taxon>
        <taxon>Batillariidae</taxon>
        <taxon>Batillaria</taxon>
    </lineage>
</organism>
<comment type="caution">
    <text evidence="2">The sequence shown here is derived from an EMBL/GenBank/DDBJ whole genome shotgun (WGS) entry which is preliminary data.</text>
</comment>
<keyword evidence="1" id="KW-0472">Membrane</keyword>
<keyword evidence="3" id="KW-1185">Reference proteome</keyword>
<feature type="non-terminal residue" evidence="2">
    <location>
        <position position="53"/>
    </location>
</feature>
<evidence type="ECO:0000256" key="1">
    <source>
        <dbReference type="SAM" id="Phobius"/>
    </source>
</evidence>
<name>A0ABD0K9E2_9CAEN</name>
<feature type="non-terminal residue" evidence="2">
    <location>
        <position position="1"/>
    </location>
</feature>
<evidence type="ECO:0000313" key="3">
    <source>
        <dbReference type="Proteomes" id="UP001519460"/>
    </source>
</evidence>
<accession>A0ABD0K9E2</accession>
<sequence length="53" mass="6287">PQYCRSMPVILRLQWSLLNLAYNSALVVTTAYWVFIVFIVDECEYIEERCLVD</sequence>
<dbReference type="AlphaFoldDB" id="A0ABD0K9E2"/>
<feature type="transmembrane region" description="Helical" evidence="1">
    <location>
        <begin position="20"/>
        <end position="40"/>
    </location>
</feature>
<proteinExistence type="predicted"/>
<dbReference type="Proteomes" id="UP001519460">
    <property type="component" value="Unassembled WGS sequence"/>
</dbReference>
<dbReference type="EMBL" id="JACVVK020000223">
    <property type="protein sequence ID" value="KAK7483683.1"/>
    <property type="molecule type" value="Genomic_DNA"/>
</dbReference>
<protein>
    <submittedName>
        <fullName evidence="2">Uncharacterized protein</fullName>
    </submittedName>
</protein>
<keyword evidence="1" id="KW-0812">Transmembrane</keyword>
<gene>
    <name evidence="2" type="ORF">BaRGS_00025116</name>
</gene>